<reference evidence="1" key="1">
    <citation type="submission" date="2021-01" db="EMBL/GenBank/DDBJ databases">
        <title>Complete genome sequence of Clostridiales bacterium R-7.</title>
        <authorList>
            <person name="Mahoney-Kurpe S.C."/>
            <person name="Palevich N."/>
            <person name="Koike S."/>
            <person name="Moon C.D."/>
            <person name="Attwood G.T."/>
        </authorList>
    </citation>
    <scope>NUCLEOTIDE SEQUENCE</scope>
    <source>
        <strain evidence="1">R-7</strain>
    </source>
</reference>
<protein>
    <submittedName>
        <fullName evidence="1">HAD-IA family hydrolase</fullName>
    </submittedName>
</protein>
<organism evidence="1 2">
    <name type="scientific">Aristaeella hokkaidonensis</name>
    <dbReference type="NCBI Taxonomy" id="3046382"/>
    <lineage>
        <taxon>Bacteria</taxon>
        <taxon>Bacillati</taxon>
        <taxon>Bacillota</taxon>
        <taxon>Clostridia</taxon>
        <taxon>Eubacteriales</taxon>
        <taxon>Aristaeellaceae</taxon>
        <taxon>Aristaeella</taxon>
    </lineage>
</organism>
<dbReference type="Proteomes" id="UP000682782">
    <property type="component" value="Chromosome"/>
</dbReference>
<accession>A0AC61MUD0</accession>
<keyword evidence="1" id="KW-0378">Hydrolase</keyword>
<evidence type="ECO:0000313" key="2">
    <source>
        <dbReference type="Proteomes" id="UP000682782"/>
    </source>
</evidence>
<dbReference type="EMBL" id="CP068393">
    <property type="protein sequence ID" value="QUC65817.1"/>
    <property type="molecule type" value="Genomic_DNA"/>
</dbReference>
<evidence type="ECO:0000313" key="1">
    <source>
        <dbReference type="EMBL" id="QUC65817.1"/>
    </source>
</evidence>
<gene>
    <name evidence="1" type="ORF">JYE49_07930</name>
</gene>
<name>A0AC61MUD0_9FIRM</name>
<proteinExistence type="predicted"/>
<sequence>MINQIKDKKVIFFDVGYTLDRPASGDWMFTGKFLELAGEKLKQHSEAEINAARDAGLRYLAENHLVTSVEEEQKQFYRYYSIVSEQLGLGLTTDELEQAARDRTFNMENYIPYPGIQEVLETLSRTHKLGIISDTWPSIEQQLEYIGVSRYFSFQTYSCFVGVFKPDRHMFLDALGKCGAAPEETVFIDDSVRNLEGAAELGITPILIAANPAADVETSYLKIHDLRELIRSDETEVGE</sequence>
<keyword evidence="2" id="KW-1185">Reference proteome</keyword>